<dbReference type="AlphaFoldDB" id="A0A183TMA3"/>
<accession>A0A183TMA3</accession>
<keyword evidence="1" id="KW-0472">Membrane</keyword>
<keyword evidence="1" id="KW-0812">Transmembrane</keyword>
<proteinExistence type="predicted"/>
<reference evidence="2" key="1">
    <citation type="submission" date="2016-06" db="UniProtKB">
        <authorList>
            <consortium name="WormBaseParasite"/>
        </authorList>
    </citation>
    <scope>IDENTIFICATION</scope>
</reference>
<organism evidence="2">
    <name type="scientific">Schistocephalus solidus</name>
    <name type="common">Tapeworm</name>
    <dbReference type="NCBI Taxonomy" id="70667"/>
    <lineage>
        <taxon>Eukaryota</taxon>
        <taxon>Metazoa</taxon>
        <taxon>Spiralia</taxon>
        <taxon>Lophotrochozoa</taxon>
        <taxon>Platyhelminthes</taxon>
        <taxon>Cestoda</taxon>
        <taxon>Eucestoda</taxon>
        <taxon>Diphyllobothriidea</taxon>
        <taxon>Diphyllobothriidae</taxon>
        <taxon>Schistocephalus</taxon>
    </lineage>
</organism>
<evidence type="ECO:0000256" key="1">
    <source>
        <dbReference type="SAM" id="Phobius"/>
    </source>
</evidence>
<protein>
    <submittedName>
        <fullName evidence="2">Protein kinase domain-containing protein</fullName>
    </submittedName>
</protein>
<evidence type="ECO:0000313" key="2">
    <source>
        <dbReference type="WBParaSite" id="SSLN_0001826901-mRNA-1"/>
    </source>
</evidence>
<dbReference type="WBParaSite" id="SSLN_0001826901-mRNA-1">
    <property type="protein sequence ID" value="SSLN_0001826901-mRNA-1"/>
    <property type="gene ID" value="SSLN_0001826901"/>
</dbReference>
<sequence>LSDSPETRQDLVRSMEELAGDVHRSLSAFHSSLVEFTTVRDSPDGIKFREYAYYSGIALICLPVLIIFFYYLGLCFGTCGDRPYEEAGLCNRGVGANLLMALPRAVLCIAHCYMPDTVVRFQHVILSTTFKQWNAYPTNPFWALMVAAALMRL</sequence>
<name>A0A183TMA3_SCHSO</name>
<feature type="transmembrane region" description="Helical" evidence="1">
    <location>
        <begin position="51"/>
        <end position="72"/>
    </location>
</feature>
<keyword evidence="1" id="KW-1133">Transmembrane helix</keyword>